<evidence type="ECO:0000313" key="4">
    <source>
        <dbReference type="Proteomes" id="UP000270678"/>
    </source>
</evidence>
<evidence type="ECO:0000259" key="2">
    <source>
        <dbReference type="PROSITE" id="PS50937"/>
    </source>
</evidence>
<dbReference type="InterPro" id="IPR047057">
    <property type="entry name" value="MerR_fam"/>
</dbReference>
<evidence type="ECO:0000313" key="3">
    <source>
        <dbReference type="EMBL" id="AZS18142.1"/>
    </source>
</evidence>
<dbReference type="PROSITE" id="PS50937">
    <property type="entry name" value="HTH_MERR_2"/>
    <property type="match status" value="1"/>
</dbReference>
<dbReference type="Gene3D" id="1.10.1660.10">
    <property type="match status" value="1"/>
</dbReference>
<dbReference type="Proteomes" id="UP000270678">
    <property type="component" value="Chromosome"/>
</dbReference>
<keyword evidence="1" id="KW-0238">DNA-binding</keyword>
<name>A0A3Q9IFX2_9BACL</name>
<gene>
    <name evidence="3" type="ORF">EI981_05115</name>
</gene>
<sequence length="302" mass="35535">MTGSSVKTIRYYDEIGLLKPTEYTEGGHRLYTSDDIWRLELINTLRYLDFGIDEIHQLIAGELTVEKALAWQIESLETQANTIANMISILRQAEARGDDSLHYIHDLVNARTINIENRKQFIADKVEEANLFEGIPSEWRDPLLYHFNKYVVHQPKTSAKQTAAWQELQELMNDPQFIADLKQVKLGFSRIVQQPRYNAETWRNKLEHIQERLNHAWKNKCTADSKVVQSIVEDMAILYTNSDQLDPDEDFFRHYVEYFESTQTKHLERCNTLCAIISPQYHQLYKGNLLLYKGIQWRIRQK</sequence>
<organism evidence="3 4">
    <name type="scientific">Paenibacillus lutimineralis</name>
    <dbReference type="NCBI Taxonomy" id="2707005"/>
    <lineage>
        <taxon>Bacteria</taxon>
        <taxon>Bacillati</taxon>
        <taxon>Bacillota</taxon>
        <taxon>Bacilli</taxon>
        <taxon>Bacillales</taxon>
        <taxon>Paenibacillaceae</taxon>
        <taxon>Paenibacillus</taxon>
    </lineage>
</organism>
<dbReference type="SUPFAM" id="SSF46955">
    <property type="entry name" value="Putative DNA-binding domain"/>
    <property type="match status" value="1"/>
</dbReference>
<dbReference type="GO" id="GO:0003677">
    <property type="term" value="F:DNA binding"/>
    <property type="evidence" value="ECO:0007669"/>
    <property type="project" value="UniProtKB-KW"/>
</dbReference>
<dbReference type="InterPro" id="IPR000551">
    <property type="entry name" value="MerR-type_HTH_dom"/>
</dbReference>
<proteinExistence type="predicted"/>
<dbReference type="KEGG" id="plut:EI981_05115"/>
<accession>A0A3Q9IFX2</accession>
<dbReference type="SMART" id="SM00422">
    <property type="entry name" value="HTH_MERR"/>
    <property type="match status" value="1"/>
</dbReference>
<reference evidence="4" key="1">
    <citation type="submission" date="2018-12" db="EMBL/GenBank/DDBJ databases">
        <title>Complete genome sequence of Paenibacillus sp. MBLB1234.</title>
        <authorList>
            <person name="Nam Y.-D."/>
            <person name="Kang J."/>
            <person name="Chung W.-H."/>
            <person name="Park Y.S."/>
        </authorList>
    </citation>
    <scope>NUCLEOTIDE SEQUENCE [LARGE SCALE GENOMIC DNA]</scope>
    <source>
        <strain evidence="4">MBLB1234</strain>
    </source>
</reference>
<dbReference type="GO" id="GO:0003700">
    <property type="term" value="F:DNA-binding transcription factor activity"/>
    <property type="evidence" value="ECO:0007669"/>
    <property type="project" value="InterPro"/>
</dbReference>
<dbReference type="AlphaFoldDB" id="A0A3Q9IFX2"/>
<keyword evidence="4" id="KW-1185">Reference proteome</keyword>
<dbReference type="Pfam" id="PF13411">
    <property type="entry name" value="MerR_1"/>
    <property type="match status" value="1"/>
</dbReference>
<protein>
    <submittedName>
        <fullName evidence="3">MerR family transcriptional regulator</fullName>
    </submittedName>
</protein>
<feature type="domain" description="HTH merR-type" evidence="2">
    <location>
        <begin position="1"/>
        <end position="61"/>
    </location>
</feature>
<dbReference type="PANTHER" id="PTHR30204">
    <property type="entry name" value="REDOX-CYCLING DRUG-SENSING TRANSCRIPTIONAL ACTIVATOR SOXR"/>
    <property type="match status" value="1"/>
</dbReference>
<dbReference type="EMBL" id="CP034346">
    <property type="protein sequence ID" value="AZS18142.1"/>
    <property type="molecule type" value="Genomic_DNA"/>
</dbReference>
<dbReference type="CDD" id="cd01106">
    <property type="entry name" value="HTH_TipAL-Mta"/>
    <property type="match status" value="1"/>
</dbReference>
<evidence type="ECO:0000256" key="1">
    <source>
        <dbReference type="ARBA" id="ARBA00023125"/>
    </source>
</evidence>
<dbReference type="OrthoDB" id="1894615at2"/>
<dbReference type="InterPro" id="IPR009061">
    <property type="entry name" value="DNA-bd_dom_put_sf"/>
</dbReference>
<dbReference type="PANTHER" id="PTHR30204:SF90">
    <property type="entry name" value="HTH-TYPE TRANSCRIPTIONAL ACTIVATOR MTA"/>
    <property type="match status" value="1"/>
</dbReference>